<dbReference type="SMART" id="SM00382">
    <property type="entry name" value="AAA"/>
    <property type="match status" value="1"/>
</dbReference>
<comment type="caution">
    <text evidence="6">The sequence shown here is derived from an EMBL/GenBank/DDBJ whole genome shotgun (WGS) entry which is preliminary data.</text>
</comment>
<keyword evidence="7" id="KW-1185">Reference proteome</keyword>
<dbReference type="CDD" id="cd03260">
    <property type="entry name" value="ABC_PstB_phosphate_transporter"/>
    <property type="match status" value="1"/>
</dbReference>
<reference evidence="6" key="2">
    <citation type="submission" date="2020-08" db="EMBL/GenBank/DDBJ databases">
        <title>Plant Genome Project.</title>
        <authorList>
            <person name="Zhang R.-G."/>
        </authorList>
    </citation>
    <scope>NUCLEOTIDE SEQUENCE</scope>
    <source>
        <strain evidence="6">Huo1</strain>
        <tissue evidence="6">Leaf</tissue>
    </source>
</reference>
<dbReference type="Gene3D" id="3.40.50.300">
    <property type="entry name" value="P-loop containing nucleotide triphosphate hydrolases"/>
    <property type="match status" value="1"/>
</dbReference>
<dbReference type="GO" id="GO:0016887">
    <property type="term" value="F:ATP hydrolysis activity"/>
    <property type="evidence" value="ECO:0007669"/>
    <property type="project" value="InterPro"/>
</dbReference>
<proteinExistence type="inferred from homology"/>
<dbReference type="Proteomes" id="UP000298416">
    <property type="component" value="Unassembled WGS sequence"/>
</dbReference>
<dbReference type="GO" id="GO:0005524">
    <property type="term" value="F:ATP binding"/>
    <property type="evidence" value="ECO:0007669"/>
    <property type="project" value="UniProtKB-KW"/>
</dbReference>
<dbReference type="PROSITE" id="PS50893">
    <property type="entry name" value="ABC_TRANSPORTER_2"/>
    <property type="match status" value="1"/>
</dbReference>
<dbReference type="InterPro" id="IPR027417">
    <property type="entry name" value="P-loop_NTPase"/>
</dbReference>
<dbReference type="EMBL" id="PNBA02000736">
    <property type="protein sequence ID" value="KAG6383096.1"/>
    <property type="molecule type" value="Genomic_DNA"/>
</dbReference>
<dbReference type="FunFam" id="3.40.50.300:FF:001209">
    <property type="entry name" value="ABC transporter, ATP-binding protein"/>
    <property type="match status" value="1"/>
</dbReference>
<evidence type="ECO:0000256" key="1">
    <source>
        <dbReference type="ARBA" id="ARBA00022448"/>
    </source>
</evidence>
<feature type="domain" description="ABC transporter" evidence="5">
    <location>
        <begin position="59"/>
        <end position="290"/>
    </location>
</feature>
<name>A0A8X8YUR2_SALSN</name>
<dbReference type="InterPro" id="IPR003439">
    <property type="entry name" value="ABC_transporter-like_ATP-bd"/>
</dbReference>
<evidence type="ECO:0000259" key="5">
    <source>
        <dbReference type="PROSITE" id="PS50893"/>
    </source>
</evidence>
<dbReference type="PANTHER" id="PTHR43423">
    <property type="entry name" value="ABC TRANSPORTER I FAMILY MEMBER 17"/>
    <property type="match status" value="1"/>
</dbReference>
<dbReference type="InterPro" id="IPR005670">
    <property type="entry name" value="PstB-like"/>
</dbReference>
<comment type="similarity">
    <text evidence="4">Belongs to the ABC transporter superfamily. ABCI family.</text>
</comment>
<dbReference type="InterPro" id="IPR003593">
    <property type="entry name" value="AAA+_ATPase"/>
</dbReference>
<evidence type="ECO:0000256" key="4">
    <source>
        <dbReference type="ARBA" id="ARBA00061382"/>
    </source>
</evidence>
<dbReference type="AlphaFoldDB" id="A0A8X8YUR2"/>
<dbReference type="Pfam" id="PF00005">
    <property type="entry name" value="ABC_tran"/>
    <property type="match status" value="1"/>
</dbReference>
<evidence type="ECO:0000313" key="6">
    <source>
        <dbReference type="EMBL" id="KAG6383096.1"/>
    </source>
</evidence>
<protein>
    <recommendedName>
        <fullName evidence="5">ABC transporter domain-containing protein</fullName>
    </recommendedName>
</protein>
<evidence type="ECO:0000313" key="7">
    <source>
        <dbReference type="Proteomes" id="UP000298416"/>
    </source>
</evidence>
<gene>
    <name evidence="6" type="ORF">SASPL_157166</name>
</gene>
<dbReference type="GO" id="GO:0005315">
    <property type="term" value="F:phosphate transmembrane transporter activity"/>
    <property type="evidence" value="ECO:0007669"/>
    <property type="project" value="InterPro"/>
</dbReference>
<reference evidence="6" key="1">
    <citation type="submission" date="2018-01" db="EMBL/GenBank/DDBJ databases">
        <authorList>
            <person name="Mao J.F."/>
        </authorList>
    </citation>
    <scope>NUCLEOTIDE SEQUENCE</scope>
    <source>
        <strain evidence="6">Huo1</strain>
        <tissue evidence="6">Leaf</tissue>
    </source>
</reference>
<dbReference type="PANTHER" id="PTHR43423:SF1">
    <property type="entry name" value="ABC TRANSPORTER I FAMILY MEMBER 17"/>
    <property type="match status" value="1"/>
</dbReference>
<organism evidence="6">
    <name type="scientific">Salvia splendens</name>
    <name type="common">Scarlet sage</name>
    <dbReference type="NCBI Taxonomy" id="180675"/>
    <lineage>
        <taxon>Eukaryota</taxon>
        <taxon>Viridiplantae</taxon>
        <taxon>Streptophyta</taxon>
        <taxon>Embryophyta</taxon>
        <taxon>Tracheophyta</taxon>
        <taxon>Spermatophyta</taxon>
        <taxon>Magnoliopsida</taxon>
        <taxon>eudicotyledons</taxon>
        <taxon>Gunneridae</taxon>
        <taxon>Pentapetalae</taxon>
        <taxon>asterids</taxon>
        <taxon>lamiids</taxon>
        <taxon>Lamiales</taxon>
        <taxon>Lamiaceae</taxon>
        <taxon>Nepetoideae</taxon>
        <taxon>Mentheae</taxon>
        <taxon>Salviinae</taxon>
        <taxon>Salvia</taxon>
        <taxon>Salvia subgen. Calosphace</taxon>
        <taxon>core Calosphace</taxon>
    </lineage>
</organism>
<dbReference type="GO" id="GO:0016020">
    <property type="term" value="C:membrane"/>
    <property type="evidence" value="ECO:0007669"/>
    <property type="project" value="InterPro"/>
</dbReference>
<evidence type="ECO:0000256" key="2">
    <source>
        <dbReference type="ARBA" id="ARBA00022741"/>
    </source>
</evidence>
<evidence type="ECO:0000256" key="3">
    <source>
        <dbReference type="ARBA" id="ARBA00022840"/>
    </source>
</evidence>
<accession>A0A8X8YUR2</accession>
<keyword evidence="3" id="KW-0067">ATP-binding</keyword>
<keyword evidence="2" id="KW-0547">Nucleotide-binding</keyword>
<dbReference type="SUPFAM" id="SSF52540">
    <property type="entry name" value="P-loop containing nucleoside triphosphate hydrolases"/>
    <property type="match status" value="1"/>
</dbReference>
<keyword evidence="1" id="KW-0813">Transport</keyword>
<dbReference type="GO" id="GO:0035435">
    <property type="term" value="P:phosphate ion transmembrane transport"/>
    <property type="evidence" value="ECO:0007669"/>
    <property type="project" value="InterPro"/>
</dbReference>
<sequence>MEDDQYTLCNVDEILIIIIIPFCLCNESVLEFLCIRPLVDGGGERLLGLVDGHSPEMKIEVRDLTRVSDKGVRILNKLNLDIPKGLIMGVIGPSGSGKSTFLRTLNRLWEPASATVFLDGVDICQLDVLSLRRKVGMLFQLPVLFEGTVADNVRFGPQLKGNKLSDNEVYKLLALSDLNSSFYSKSGGELSVGQVQRVALARTLANEPEVLLLDEPTSALDPISTENIENALVRLKKEQEMTIVIVSHSIRQIQRIADVVCLVVDGEIVEILKPDCLSEAKHPMAQRGVAALFAAGLPPAGVAPPTSDDGPSTPGAIAEPGALAVGVEAGDADGLEETGGGNFEGKGALLSVGVVAAATGAVLAFGAAVDGRGAAMLGVGGARAGTVAALGVSGARAGTGAALGVDGARAGTVAALGVGGARAGTVAALGVGGARAGTVAALGVGGAVDGIGSKLASGGRIGREGNVVGGGVAAAVAGGGGIPATVARRGGVAAAVAGGGGVPATVARRGGVAAAVAGGGGVPATVARRGGVAAAVAGGGGVPATVARRGGVAAGRLLEVEGFQKRWLEEEGLQRAVARAGGVATVVAGGEVAGGEEVLVPSIP</sequence>